<dbReference type="PANTHER" id="PTHR43735:SF3">
    <property type="entry name" value="FERROPTOSIS SUPPRESSOR PROTEIN 1"/>
    <property type="match status" value="1"/>
</dbReference>
<keyword evidence="5" id="KW-0812">Transmembrane</keyword>
<reference evidence="7" key="1">
    <citation type="submission" date="2014-08" db="EMBL/GenBank/DDBJ databases">
        <authorList>
            <person name="Sharma Rahul"/>
            <person name="Thines Marco"/>
        </authorList>
    </citation>
    <scope>NUCLEOTIDE SEQUENCE</scope>
</reference>
<dbReference type="InterPro" id="IPR023753">
    <property type="entry name" value="FAD/NAD-binding_dom"/>
</dbReference>
<sequence>MQSRKESNLKNVVVVGASGAGASLARDLAKKLPSDHRIVLIDANEFAYYAIAGLRAAVVPGWENKIFKPLDSFFGPAHQTRHIVLTKTKVIKLSERSLWVDVENESKGFGTEIAFDYCVLALGSIYGAPMRSLSGSIEEGKDHLRGLQDQIKAARQIVLIGGGSVGIEFAGEIASQYPKEKSVTIVHRNPQLLSKSVPAKLAAKLHWQLEAAGIHVVLGTEVDSNIVESGRGRVDLGGGKIIDADLIFNTTGTKTNTSLIAAADANVLDPNGLVKVDAHLRIVPSLDGGFFDGKTYFAIGDCAASLGPQTYFKAKNDATFAAKNILASIFKKSLTAIKAPLDVIVVPIGTTGGAGKVPFGIVGAWPTSLIKGKGLFISNFNSLYLYSASTIVSTIMPILAVTVVITAWWSYHHVGLGRAT</sequence>
<protein>
    <submittedName>
        <fullName evidence="7">NADH-dehydrogenase (Ubiquinone)</fullName>
    </submittedName>
</protein>
<keyword evidence="3" id="KW-0274">FAD</keyword>
<dbReference type="EMBL" id="LN483249">
    <property type="protein sequence ID" value="CDZ97938.1"/>
    <property type="molecule type" value="Genomic_DNA"/>
</dbReference>
<keyword evidence="4" id="KW-0560">Oxidoreductase</keyword>
<dbReference type="PANTHER" id="PTHR43735">
    <property type="entry name" value="APOPTOSIS-INDUCING FACTOR 1"/>
    <property type="match status" value="1"/>
</dbReference>
<proteinExistence type="inferred from homology"/>
<evidence type="ECO:0000259" key="6">
    <source>
        <dbReference type="Pfam" id="PF07992"/>
    </source>
</evidence>
<dbReference type="InterPro" id="IPR036188">
    <property type="entry name" value="FAD/NAD-bd_sf"/>
</dbReference>
<evidence type="ECO:0000313" key="7">
    <source>
        <dbReference type="EMBL" id="CDZ97938.1"/>
    </source>
</evidence>
<feature type="domain" description="FAD/NAD(P)-binding" evidence="6">
    <location>
        <begin position="11"/>
        <end position="314"/>
    </location>
</feature>
<dbReference type="Pfam" id="PF07992">
    <property type="entry name" value="Pyr_redox_2"/>
    <property type="match status" value="1"/>
</dbReference>
<dbReference type="GO" id="GO:0004174">
    <property type="term" value="F:electron-transferring-flavoprotein dehydrogenase activity"/>
    <property type="evidence" value="ECO:0007669"/>
    <property type="project" value="TreeGrafter"/>
</dbReference>
<keyword evidence="2" id="KW-0285">Flavoprotein</keyword>
<organism evidence="7">
    <name type="scientific">Phaffia rhodozyma</name>
    <name type="common">Yeast</name>
    <name type="synonym">Xanthophyllomyces dendrorhous</name>
    <dbReference type="NCBI Taxonomy" id="264483"/>
    <lineage>
        <taxon>Eukaryota</taxon>
        <taxon>Fungi</taxon>
        <taxon>Dikarya</taxon>
        <taxon>Basidiomycota</taxon>
        <taxon>Agaricomycotina</taxon>
        <taxon>Tremellomycetes</taxon>
        <taxon>Cystofilobasidiales</taxon>
        <taxon>Mrakiaceae</taxon>
        <taxon>Phaffia</taxon>
    </lineage>
</organism>
<dbReference type="Gene3D" id="3.50.50.100">
    <property type="match status" value="1"/>
</dbReference>
<dbReference type="GO" id="GO:0005737">
    <property type="term" value="C:cytoplasm"/>
    <property type="evidence" value="ECO:0007669"/>
    <property type="project" value="TreeGrafter"/>
</dbReference>
<dbReference type="PRINTS" id="PR00368">
    <property type="entry name" value="FADPNR"/>
</dbReference>
<keyword evidence="7" id="KW-0830">Ubiquinone</keyword>
<evidence type="ECO:0000256" key="4">
    <source>
        <dbReference type="ARBA" id="ARBA00023002"/>
    </source>
</evidence>
<keyword evidence="5" id="KW-1133">Transmembrane helix</keyword>
<name>A0A0F7SJS9_PHARH</name>
<evidence type="ECO:0000256" key="2">
    <source>
        <dbReference type="ARBA" id="ARBA00022630"/>
    </source>
</evidence>
<dbReference type="AlphaFoldDB" id="A0A0F7SJS9"/>
<evidence type="ECO:0000256" key="3">
    <source>
        <dbReference type="ARBA" id="ARBA00022827"/>
    </source>
</evidence>
<keyword evidence="5" id="KW-0472">Membrane</keyword>
<comment type="similarity">
    <text evidence="1">Belongs to the FAD-dependent oxidoreductase family.</text>
</comment>
<accession>A0A0F7SJS9</accession>
<dbReference type="GO" id="GO:0050660">
    <property type="term" value="F:flavin adenine dinucleotide binding"/>
    <property type="evidence" value="ECO:0007669"/>
    <property type="project" value="TreeGrafter"/>
</dbReference>
<evidence type="ECO:0000256" key="1">
    <source>
        <dbReference type="ARBA" id="ARBA00006442"/>
    </source>
</evidence>
<dbReference type="SUPFAM" id="SSF51905">
    <property type="entry name" value="FAD/NAD(P)-binding domain"/>
    <property type="match status" value="1"/>
</dbReference>
<dbReference type="PRINTS" id="PR00411">
    <property type="entry name" value="PNDRDTASEI"/>
</dbReference>
<feature type="transmembrane region" description="Helical" evidence="5">
    <location>
        <begin position="383"/>
        <end position="409"/>
    </location>
</feature>
<evidence type="ECO:0000256" key="5">
    <source>
        <dbReference type="SAM" id="Phobius"/>
    </source>
</evidence>